<evidence type="ECO:0000313" key="1">
    <source>
        <dbReference type="EMBL" id="AMU88377.1"/>
    </source>
</evidence>
<dbReference type="Pfam" id="PF14907">
    <property type="entry name" value="NTP_transf_5"/>
    <property type="match status" value="1"/>
</dbReference>
<dbReference type="RefSeq" id="WP_054725285.1">
    <property type="nucleotide sequence ID" value="NZ_CP009429.1"/>
</dbReference>
<accession>A0AAC8YYB2</accession>
<reference evidence="2" key="1">
    <citation type="submission" date="2015-11" db="EMBL/GenBank/DDBJ databases">
        <title>Complete genome sequence of a polyethylene-glycol degrader Sphingopyxis macrogoltabida 203N (NBRC 111659).</title>
        <authorList>
            <person name="Yoshiyuki O."/>
            <person name="Shouta N."/>
            <person name="Nagata Y."/>
            <person name="Numata M."/>
            <person name="Tsuchikane K."/>
            <person name="Hosoyama A."/>
            <person name="Yamazoe A."/>
            <person name="Tsuda M."/>
            <person name="Fujita N."/>
            <person name="Kawai F."/>
        </authorList>
    </citation>
    <scope>NUCLEOTIDE SEQUENCE [LARGE SCALE GENOMIC DNA]</scope>
    <source>
        <strain evidence="2">203N</strain>
    </source>
</reference>
<dbReference type="InterPro" id="IPR039498">
    <property type="entry name" value="NTP_transf_5"/>
</dbReference>
<dbReference type="AlphaFoldDB" id="A0AAC8YYB2"/>
<protein>
    <recommendedName>
        <fullName evidence="3">Nucleotidyltransferase family protein</fullName>
    </recommendedName>
</protein>
<dbReference type="EMBL" id="CP013344">
    <property type="protein sequence ID" value="AMU88377.1"/>
    <property type="molecule type" value="Genomic_DNA"/>
</dbReference>
<organism evidence="1 2">
    <name type="scientific">Sphingopyxis macrogoltabida</name>
    <name type="common">Sphingomonas macrogoltabidus</name>
    <dbReference type="NCBI Taxonomy" id="33050"/>
    <lineage>
        <taxon>Bacteria</taxon>
        <taxon>Pseudomonadati</taxon>
        <taxon>Pseudomonadota</taxon>
        <taxon>Alphaproteobacteria</taxon>
        <taxon>Sphingomonadales</taxon>
        <taxon>Sphingomonadaceae</taxon>
        <taxon>Sphingopyxis</taxon>
    </lineage>
</organism>
<reference evidence="1 2" key="2">
    <citation type="journal article" date="2016" name="Genome Announc.">
        <title>Complete Genome Sequence of Sphingopyxis macrogoltabida Strain 203N (NBRC 111659), a Polyethylene Glycol Degrader.</title>
        <authorList>
            <person name="Ohtsubo Y."/>
            <person name="Nonoyama S."/>
            <person name="Nagata Y."/>
            <person name="Numata M."/>
            <person name="Tsuchikane K."/>
            <person name="Hosoyama A."/>
            <person name="Yamazoe A."/>
            <person name="Tsuda M."/>
            <person name="Fujita N."/>
            <person name="Kawai F."/>
        </authorList>
    </citation>
    <scope>NUCLEOTIDE SEQUENCE [LARGE SCALE GENOMIC DNA]</scope>
    <source>
        <strain evidence="1 2">203N</strain>
    </source>
</reference>
<proteinExistence type="predicted"/>
<name>A0AAC8YYB2_SPHMC</name>
<gene>
    <name evidence="1" type="ORF">ATM17_04880</name>
</gene>
<evidence type="ECO:0000313" key="2">
    <source>
        <dbReference type="Proteomes" id="UP000076088"/>
    </source>
</evidence>
<dbReference type="KEGG" id="smaz:LH19_04920"/>
<evidence type="ECO:0008006" key="3">
    <source>
        <dbReference type="Google" id="ProtNLM"/>
    </source>
</evidence>
<sequence>MIDRETGEERWRYFLWLCTALKSFVDPAQYPAQTIEWPASPGETVRLVEMMDGHKISPALASILGDVATVPSEVKDHLHAVHWLNGQRNDTILAGIATIGRQLAMQGIDAIFLKGAASLVSGLYTDPATRFLGDIDLLVAPQEAEGASRALMQCGFTEIAVKPASLFPRNRHHLAMQRNPDTGVGVEIHFAVLAPMSGAALDGEALRRSAVSVSFRGSTYRVPTIEDRVLHNVIHHQITDGFYHRRSCSLRQILDLALLRRDGEVSTQQILQRRDIPAKQRAAIEHGIHLTAILGPSPDSGELVDRAIRRLEHGIRRPRNHIGIVAKSYLHELRSRPLGIVNFLLPSRWPGRIRHLRSALKRPHY</sequence>
<dbReference type="Proteomes" id="UP000076088">
    <property type="component" value="Chromosome"/>
</dbReference>
<keyword evidence="2" id="KW-1185">Reference proteome</keyword>